<comment type="subcellular location">
    <subcellularLocation>
        <location evidence="1 10">Cytoplasm</location>
        <location evidence="1 10">Cytoskeleton</location>
    </subcellularLocation>
</comment>
<keyword evidence="9 10" id="KW-0206">Cytoskeleton</keyword>
<evidence type="ECO:0000256" key="10">
    <source>
        <dbReference type="RuleBase" id="RU366047"/>
    </source>
</evidence>
<dbReference type="InterPro" id="IPR008467">
    <property type="entry name" value="Dynein1_light_intermed_chain"/>
</dbReference>
<keyword evidence="4 10" id="KW-0493">Microtubule</keyword>
<feature type="compositionally biased region" description="Basic and acidic residues" evidence="11">
    <location>
        <begin position="385"/>
        <end position="397"/>
    </location>
</feature>
<keyword evidence="7 10" id="KW-0243">Dynein</keyword>
<protein>
    <recommendedName>
        <fullName evidence="10">Dynein light intermediate chain</fullName>
    </recommendedName>
</protein>
<dbReference type="InterPro" id="IPR022780">
    <property type="entry name" value="Dynein_light_int_chain"/>
</dbReference>
<dbReference type="PANTHER" id="PTHR12688:SF0">
    <property type="entry name" value="DYNEIN LIGHT INTERMEDIATE CHAIN"/>
    <property type="match status" value="1"/>
</dbReference>
<sequence length="492" mass="53725">MATHRRDSLGKKQSLWQSILADGSRSSQEKNSTILMLGRHGVGKRSLLRALQKIGNPDDPSSGDNLVDPGVCALDFAYLNVRNLEDPEFTDVLARANVWILEDSHFRSMIQSRVTPEDLKAMAVLICLDMKEPWTMVEDMRAWSEVVQGDVAHILNQLPLKEQDELRQKLAAYIQSYQEHLKGHKDEQHDQMGFTRKRTINVDEVSLKEGESLLGEGMLTFNIGIPVIVVVCQSENYTALEDRATQGHLDIIQAHVRDAALPYGAALFYTSTKDPRNAKNVDELYRYLTHRLYDFPFKHHADTVSKDALMIPTGFDSKKHITEFAAKTVAQGLERPFETIIQKPTSKLKARDSEPYVEIESMAAFLAKAQHALHASGPGGKSLNIKHESKTRDRTTTRADAVGGAGGGGDRRVTPMSGGNGAPAPGQQQDNAQLANFFKTLLDRGQQGGSGSSSGKMPPTPTGAAATQQTAGRTSNPQSLSGEGAASGGKDA</sequence>
<keyword evidence="6 10" id="KW-0067">ATP-binding</keyword>
<evidence type="ECO:0000256" key="3">
    <source>
        <dbReference type="ARBA" id="ARBA00022490"/>
    </source>
</evidence>
<feature type="compositionally biased region" description="Low complexity" evidence="11">
    <location>
        <begin position="462"/>
        <end position="472"/>
    </location>
</feature>
<gene>
    <name evidence="12" type="ORF">Vbra_6969</name>
</gene>
<name>A0A0G4EB20_VITBC</name>
<dbReference type="OMA" id="FKHNVID"/>
<evidence type="ECO:0000313" key="13">
    <source>
        <dbReference type="Proteomes" id="UP000041254"/>
    </source>
</evidence>
<evidence type="ECO:0000256" key="2">
    <source>
        <dbReference type="ARBA" id="ARBA00022448"/>
    </source>
</evidence>
<feature type="region of interest" description="Disordered" evidence="11">
    <location>
        <begin position="441"/>
        <end position="492"/>
    </location>
</feature>
<dbReference type="GO" id="GO:0000226">
    <property type="term" value="P:microtubule cytoskeleton organization"/>
    <property type="evidence" value="ECO:0007669"/>
    <property type="project" value="TreeGrafter"/>
</dbReference>
<dbReference type="Proteomes" id="UP000041254">
    <property type="component" value="Unassembled WGS sequence"/>
</dbReference>
<keyword evidence="5 10" id="KW-0547">Nucleotide-binding</keyword>
<dbReference type="GO" id="GO:0005813">
    <property type="term" value="C:centrosome"/>
    <property type="evidence" value="ECO:0007669"/>
    <property type="project" value="TreeGrafter"/>
</dbReference>
<dbReference type="AlphaFoldDB" id="A0A0G4EB20"/>
<reference evidence="12 13" key="1">
    <citation type="submission" date="2014-11" db="EMBL/GenBank/DDBJ databases">
        <authorList>
            <person name="Zhu J."/>
            <person name="Qi W."/>
            <person name="Song R."/>
        </authorList>
    </citation>
    <scope>NUCLEOTIDE SEQUENCE [LARGE SCALE GENOMIC DNA]</scope>
</reference>
<dbReference type="EMBL" id="CDMY01000138">
    <property type="protein sequence ID" value="CEL93134.1"/>
    <property type="molecule type" value="Genomic_DNA"/>
</dbReference>
<comment type="function">
    <text evidence="10">Acts as one of several non-catalytic accessory components of the cytoplasmic dynein 1 complex that are thought to be involved in linking dynein to cargos and to adapter proteins that regulate dynein function. Cytoplasmic dynein 1 acts as a motor for the intracellular retrograde motility of vesicles and organelles along microtubules. May play a role in binding dynein to membranous organelles or chromosomes.</text>
</comment>
<evidence type="ECO:0000256" key="6">
    <source>
        <dbReference type="ARBA" id="ARBA00022840"/>
    </source>
</evidence>
<evidence type="ECO:0000256" key="5">
    <source>
        <dbReference type="ARBA" id="ARBA00022741"/>
    </source>
</evidence>
<dbReference type="GO" id="GO:0005868">
    <property type="term" value="C:cytoplasmic dynein complex"/>
    <property type="evidence" value="ECO:0007669"/>
    <property type="project" value="UniProtKB-UniRule"/>
</dbReference>
<evidence type="ECO:0000256" key="11">
    <source>
        <dbReference type="SAM" id="MobiDB-lite"/>
    </source>
</evidence>
<organism evidence="12 13">
    <name type="scientific">Vitrella brassicaformis (strain CCMP3155)</name>
    <dbReference type="NCBI Taxonomy" id="1169540"/>
    <lineage>
        <taxon>Eukaryota</taxon>
        <taxon>Sar</taxon>
        <taxon>Alveolata</taxon>
        <taxon>Colpodellida</taxon>
        <taxon>Vitrellaceae</taxon>
        <taxon>Vitrella</taxon>
    </lineage>
</organism>
<evidence type="ECO:0000256" key="1">
    <source>
        <dbReference type="ARBA" id="ARBA00004245"/>
    </source>
</evidence>
<feature type="region of interest" description="Disordered" evidence="11">
    <location>
        <begin position="375"/>
        <end position="429"/>
    </location>
</feature>
<evidence type="ECO:0000256" key="9">
    <source>
        <dbReference type="ARBA" id="ARBA00023212"/>
    </source>
</evidence>
<evidence type="ECO:0000256" key="4">
    <source>
        <dbReference type="ARBA" id="ARBA00022701"/>
    </source>
</evidence>
<dbReference type="OrthoDB" id="27603at2759"/>
<dbReference type="GO" id="GO:0005524">
    <property type="term" value="F:ATP binding"/>
    <property type="evidence" value="ECO:0007669"/>
    <property type="project" value="UniProtKB-KW"/>
</dbReference>
<dbReference type="FunCoup" id="A0A0G4EB20">
    <property type="interactions" value="26"/>
</dbReference>
<proteinExistence type="inferred from homology"/>
<dbReference type="GO" id="GO:0005874">
    <property type="term" value="C:microtubule"/>
    <property type="evidence" value="ECO:0007669"/>
    <property type="project" value="UniProtKB-KW"/>
</dbReference>
<accession>A0A0G4EB20</accession>
<dbReference type="VEuPathDB" id="CryptoDB:Vbra_6969"/>
<dbReference type="InParanoid" id="A0A0G4EB20"/>
<evidence type="ECO:0000256" key="8">
    <source>
        <dbReference type="ARBA" id="ARBA00023175"/>
    </source>
</evidence>
<dbReference type="PhylomeDB" id="A0A0G4EB20"/>
<dbReference type="GO" id="GO:0007018">
    <property type="term" value="P:microtubule-based movement"/>
    <property type="evidence" value="ECO:0007669"/>
    <property type="project" value="InterPro"/>
</dbReference>
<comment type="similarity">
    <text evidence="10">Belongs to the dynein light intermediate chain family.</text>
</comment>
<dbReference type="STRING" id="1169540.A0A0G4EB20"/>
<evidence type="ECO:0000313" key="12">
    <source>
        <dbReference type="EMBL" id="CEL93134.1"/>
    </source>
</evidence>
<comment type="subunit">
    <text evidence="10">Homodimer. The cytoplasmic dynein 1 complex consists of two catalytic heavy chains (HCs) and a number of non-catalytic subunits presented by intermediate chains (ICs).</text>
</comment>
<dbReference type="GO" id="GO:0045504">
    <property type="term" value="F:dynein heavy chain binding"/>
    <property type="evidence" value="ECO:0007669"/>
    <property type="project" value="TreeGrafter"/>
</dbReference>
<keyword evidence="3 10" id="KW-0963">Cytoplasm</keyword>
<evidence type="ECO:0000256" key="7">
    <source>
        <dbReference type="ARBA" id="ARBA00023017"/>
    </source>
</evidence>
<keyword evidence="8 10" id="KW-0505">Motor protein</keyword>
<keyword evidence="2 10" id="KW-0813">Transport</keyword>
<dbReference type="PANTHER" id="PTHR12688">
    <property type="entry name" value="DYNEIN LIGHT INTERMEDIATE CHAIN"/>
    <property type="match status" value="1"/>
</dbReference>
<dbReference type="Pfam" id="PF05783">
    <property type="entry name" value="DLIC"/>
    <property type="match status" value="1"/>
</dbReference>
<keyword evidence="13" id="KW-1185">Reference proteome</keyword>